<dbReference type="GO" id="GO:0072527">
    <property type="term" value="P:pyrimidine-containing compound metabolic process"/>
    <property type="evidence" value="ECO:0007669"/>
    <property type="project" value="UniProtKB-ARBA"/>
</dbReference>
<proteinExistence type="inferred from homology"/>
<keyword evidence="16" id="KW-1185">Reference proteome</keyword>
<feature type="binding site" evidence="11">
    <location>
        <begin position="49"/>
        <end position="55"/>
    </location>
    <ligand>
        <name>substrate</name>
    </ligand>
</feature>
<evidence type="ECO:0000256" key="11">
    <source>
        <dbReference type="PIRSR" id="PIRSR606262-2"/>
    </source>
</evidence>
<dbReference type="GO" id="GO:0055086">
    <property type="term" value="P:nucleobase-containing small molecule metabolic process"/>
    <property type="evidence" value="ECO:0007669"/>
    <property type="project" value="UniProtKB-ARBA"/>
</dbReference>
<dbReference type="EnsemblMetazoa" id="XM_038218931.1">
    <property type="protein sequence ID" value="XP_038074859.1"/>
    <property type="gene ID" value="LOC119742761"/>
</dbReference>
<dbReference type="RefSeq" id="XP_038074859.1">
    <property type="nucleotide sequence ID" value="XM_038218931.1"/>
</dbReference>
<comment type="similarity">
    <text evidence="3 13">Belongs to the cytidine and deoxycytidylate deaminase family.</text>
</comment>
<evidence type="ECO:0000256" key="4">
    <source>
        <dbReference type="ARBA" id="ARBA00012783"/>
    </source>
</evidence>
<evidence type="ECO:0000256" key="3">
    <source>
        <dbReference type="ARBA" id="ARBA00006576"/>
    </source>
</evidence>
<evidence type="ECO:0000256" key="1">
    <source>
        <dbReference type="ARBA" id="ARBA00001947"/>
    </source>
</evidence>
<dbReference type="Pfam" id="PF00383">
    <property type="entry name" value="dCMP_cyt_deam_1"/>
    <property type="match status" value="1"/>
</dbReference>
<dbReference type="NCBIfam" id="NF004064">
    <property type="entry name" value="PRK05578.1"/>
    <property type="match status" value="1"/>
</dbReference>
<feature type="binding site" evidence="12">
    <location>
        <position position="60"/>
    </location>
    <ligand>
        <name>Zn(2+)</name>
        <dbReference type="ChEBI" id="CHEBI:29105"/>
        <note>catalytic</note>
    </ligand>
</feature>
<dbReference type="GeneID" id="119742761"/>
<comment type="function">
    <text evidence="2 13">This enzyme scavenges exogenous and endogenous cytidine and 2'-deoxycytidine for UMP synthesis.</text>
</comment>
<dbReference type="InterPro" id="IPR050202">
    <property type="entry name" value="Cyt/Deoxycyt_deaminase"/>
</dbReference>
<organism evidence="15 16">
    <name type="scientific">Patiria miniata</name>
    <name type="common">Bat star</name>
    <name type="synonym">Asterina miniata</name>
    <dbReference type="NCBI Taxonomy" id="46514"/>
    <lineage>
        <taxon>Eukaryota</taxon>
        <taxon>Metazoa</taxon>
        <taxon>Echinodermata</taxon>
        <taxon>Eleutherozoa</taxon>
        <taxon>Asterozoa</taxon>
        <taxon>Asteroidea</taxon>
        <taxon>Valvatacea</taxon>
        <taxon>Valvatida</taxon>
        <taxon>Asterinidae</taxon>
        <taxon>Patiria</taxon>
    </lineage>
</organism>
<evidence type="ECO:0000256" key="7">
    <source>
        <dbReference type="ARBA" id="ARBA00022833"/>
    </source>
</evidence>
<sequence>MGDASLPAEIQKLIEKCHEAKKNAHCPYSKFRVGASLLTKDGKMYSGCNVENASYTLGLCAERCAIFKAVSEGHKEFKAMAVGCDVKDDFLAPCGACRQVMYEFGGKDLEVYLTKPDLTWQRTPMRELLPSGFDGSALTLSKVATE</sequence>
<dbReference type="EC" id="3.5.4.5" evidence="4 13"/>
<dbReference type="SUPFAM" id="SSF53927">
    <property type="entry name" value="Cytidine deaminase-like"/>
    <property type="match status" value="1"/>
</dbReference>
<dbReference type="PROSITE" id="PS51747">
    <property type="entry name" value="CYT_DCMP_DEAMINASES_2"/>
    <property type="match status" value="1"/>
</dbReference>
<feature type="active site" description="Proton donor" evidence="10">
    <location>
        <position position="62"/>
    </location>
</feature>
<dbReference type="OMA" id="RFITPCG"/>
<comment type="catalytic activity">
    <reaction evidence="9 13">
        <text>cytidine + H2O + H(+) = uridine + NH4(+)</text>
        <dbReference type="Rhea" id="RHEA:16069"/>
        <dbReference type="ChEBI" id="CHEBI:15377"/>
        <dbReference type="ChEBI" id="CHEBI:15378"/>
        <dbReference type="ChEBI" id="CHEBI:16704"/>
        <dbReference type="ChEBI" id="CHEBI:17562"/>
        <dbReference type="ChEBI" id="CHEBI:28938"/>
        <dbReference type="EC" id="3.5.4.5"/>
    </reaction>
</comment>
<evidence type="ECO:0000256" key="10">
    <source>
        <dbReference type="PIRSR" id="PIRSR606262-1"/>
    </source>
</evidence>
<evidence type="ECO:0000313" key="16">
    <source>
        <dbReference type="Proteomes" id="UP000887568"/>
    </source>
</evidence>
<comment type="cofactor">
    <cofactor evidence="1 12 13">
        <name>Zn(2+)</name>
        <dbReference type="ChEBI" id="CHEBI:29105"/>
    </cofactor>
</comment>
<dbReference type="GO" id="GO:0005829">
    <property type="term" value="C:cytosol"/>
    <property type="evidence" value="ECO:0007669"/>
    <property type="project" value="TreeGrafter"/>
</dbReference>
<dbReference type="GO" id="GO:0008270">
    <property type="term" value="F:zinc ion binding"/>
    <property type="evidence" value="ECO:0007669"/>
    <property type="project" value="UniProtKB-UniRule"/>
</dbReference>
<evidence type="ECO:0000313" key="15">
    <source>
        <dbReference type="EnsemblMetazoa" id="XP_038074859.1"/>
    </source>
</evidence>
<keyword evidence="6 13" id="KW-0378">Hydrolase</keyword>
<evidence type="ECO:0000256" key="9">
    <source>
        <dbReference type="ARBA" id="ARBA00049558"/>
    </source>
</evidence>
<name>A0A914BFK3_PATMI</name>
<dbReference type="PANTHER" id="PTHR11644">
    <property type="entry name" value="CYTIDINE DEAMINASE"/>
    <property type="match status" value="1"/>
</dbReference>
<dbReference type="InterPro" id="IPR016192">
    <property type="entry name" value="APOBEC/CMP_deaminase_Zn-bd"/>
</dbReference>
<dbReference type="InterPro" id="IPR002125">
    <property type="entry name" value="CMP_dCMP_dom"/>
</dbReference>
<comment type="catalytic activity">
    <reaction evidence="13">
        <text>2'-deoxycytidine + H2O + H(+) = 2'-deoxyuridine + NH4(+)</text>
        <dbReference type="Rhea" id="RHEA:13433"/>
        <dbReference type="ChEBI" id="CHEBI:15377"/>
        <dbReference type="ChEBI" id="CHEBI:15378"/>
        <dbReference type="ChEBI" id="CHEBI:15698"/>
        <dbReference type="ChEBI" id="CHEBI:16450"/>
        <dbReference type="ChEBI" id="CHEBI:28938"/>
        <dbReference type="EC" id="3.5.4.5"/>
    </reaction>
</comment>
<evidence type="ECO:0000256" key="2">
    <source>
        <dbReference type="ARBA" id="ARBA00003949"/>
    </source>
</evidence>
<feature type="binding site" evidence="12">
    <location>
        <position position="97"/>
    </location>
    <ligand>
        <name>Zn(2+)</name>
        <dbReference type="ChEBI" id="CHEBI:29105"/>
        <note>catalytic</note>
    </ligand>
</feature>
<evidence type="ECO:0000256" key="12">
    <source>
        <dbReference type="PIRSR" id="PIRSR606262-3"/>
    </source>
</evidence>
<evidence type="ECO:0000256" key="8">
    <source>
        <dbReference type="ARBA" id="ARBA00032005"/>
    </source>
</evidence>
<dbReference type="AlphaFoldDB" id="A0A914BFK3"/>
<dbReference type="GO" id="GO:0042802">
    <property type="term" value="F:identical protein binding"/>
    <property type="evidence" value="ECO:0007669"/>
    <property type="project" value="UniProtKB-ARBA"/>
</dbReference>
<dbReference type="Proteomes" id="UP000887568">
    <property type="component" value="Unplaced"/>
</dbReference>
<dbReference type="PANTHER" id="PTHR11644:SF2">
    <property type="entry name" value="CYTIDINE DEAMINASE"/>
    <property type="match status" value="1"/>
</dbReference>
<dbReference type="CTD" id="978"/>
<keyword evidence="7 12" id="KW-0862">Zinc</keyword>
<dbReference type="PROSITE" id="PS00903">
    <property type="entry name" value="CYT_DCMP_DEAMINASES_1"/>
    <property type="match status" value="1"/>
</dbReference>
<evidence type="ECO:0000259" key="14">
    <source>
        <dbReference type="PROSITE" id="PS51747"/>
    </source>
</evidence>
<dbReference type="GO" id="GO:0004126">
    <property type="term" value="F:cytidine deaminase activity"/>
    <property type="evidence" value="ECO:0007669"/>
    <property type="project" value="UniProtKB-UniRule"/>
</dbReference>
<dbReference type="InterPro" id="IPR006262">
    <property type="entry name" value="Cyt_deam_tetra"/>
</dbReference>
<dbReference type="InterPro" id="IPR016193">
    <property type="entry name" value="Cytidine_deaminase-like"/>
</dbReference>
<dbReference type="FunFam" id="3.40.140.10:FF:000008">
    <property type="entry name" value="Cytidine deaminase"/>
    <property type="match status" value="1"/>
</dbReference>
<evidence type="ECO:0000256" key="13">
    <source>
        <dbReference type="RuleBase" id="RU364006"/>
    </source>
</evidence>
<evidence type="ECO:0000256" key="5">
    <source>
        <dbReference type="ARBA" id="ARBA00022723"/>
    </source>
</evidence>
<evidence type="ECO:0000256" key="6">
    <source>
        <dbReference type="ARBA" id="ARBA00022801"/>
    </source>
</evidence>
<feature type="binding site" evidence="12">
    <location>
        <position position="94"/>
    </location>
    <ligand>
        <name>Zn(2+)</name>
        <dbReference type="ChEBI" id="CHEBI:29105"/>
        <note>catalytic</note>
    </ligand>
</feature>
<dbReference type="NCBIfam" id="TIGR01354">
    <property type="entry name" value="cyt_deam_tetra"/>
    <property type="match status" value="1"/>
</dbReference>
<accession>A0A914BFK3</accession>
<dbReference type="CDD" id="cd01283">
    <property type="entry name" value="cytidine_deaminase"/>
    <property type="match status" value="1"/>
</dbReference>
<dbReference type="OrthoDB" id="414540at2759"/>
<keyword evidence="5 12" id="KW-0479">Metal-binding</keyword>
<protein>
    <recommendedName>
        <fullName evidence="4 13">Cytidine deaminase</fullName>
        <ecNumber evidence="4 13">3.5.4.5</ecNumber>
    </recommendedName>
    <alternativeName>
        <fullName evidence="8 13">Cytidine aminohydrolase</fullName>
    </alternativeName>
</protein>
<feature type="domain" description="CMP/dCMP-type deaminase" evidence="14">
    <location>
        <begin position="8"/>
        <end position="136"/>
    </location>
</feature>
<dbReference type="Gene3D" id="3.40.140.10">
    <property type="entry name" value="Cytidine Deaminase, domain 2"/>
    <property type="match status" value="1"/>
</dbReference>
<reference evidence="15" key="1">
    <citation type="submission" date="2022-11" db="UniProtKB">
        <authorList>
            <consortium name="EnsemblMetazoa"/>
        </authorList>
    </citation>
    <scope>IDENTIFICATION</scope>
</reference>